<organism evidence="3 4">
    <name type="scientific">Corynebacterium aquatimens</name>
    <dbReference type="NCBI Taxonomy" id="1190508"/>
    <lineage>
        <taxon>Bacteria</taxon>
        <taxon>Bacillati</taxon>
        <taxon>Actinomycetota</taxon>
        <taxon>Actinomycetes</taxon>
        <taxon>Mycobacteriales</taxon>
        <taxon>Corynebacteriaceae</taxon>
        <taxon>Corynebacterium</taxon>
    </lineage>
</organism>
<accession>A0A931E2V9</accession>
<feature type="domain" description="ATPase AAA-type core" evidence="2">
    <location>
        <begin position="174"/>
        <end position="306"/>
    </location>
</feature>
<dbReference type="InterPro" id="IPR027417">
    <property type="entry name" value="P-loop_NTPase"/>
</dbReference>
<dbReference type="GO" id="GO:0016887">
    <property type="term" value="F:ATP hydrolysis activity"/>
    <property type="evidence" value="ECO:0007669"/>
    <property type="project" value="InterPro"/>
</dbReference>
<proteinExistence type="predicted"/>
<dbReference type="Pfam" id="PF13304">
    <property type="entry name" value="AAA_21"/>
    <property type="match status" value="1"/>
</dbReference>
<dbReference type="Pfam" id="PF13175">
    <property type="entry name" value="AAA_15"/>
    <property type="match status" value="1"/>
</dbReference>
<comment type="caution">
    <text evidence="3">The sequence shown here is derived from an EMBL/GenBank/DDBJ whole genome shotgun (WGS) entry which is preliminary data.</text>
</comment>
<dbReference type="InterPro" id="IPR051396">
    <property type="entry name" value="Bact_Antivir_Def_Nuclease"/>
</dbReference>
<evidence type="ECO:0000313" key="3">
    <source>
        <dbReference type="EMBL" id="MBG6122932.1"/>
    </source>
</evidence>
<dbReference type="PANTHER" id="PTHR43581">
    <property type="entry name" value="ATP/GTP PHOSPHATASE"/>
    <property type="match status" value="1"/>
</dbReference>
<dbReference type="AlphaFoldDB" id="A0A931E2V9"/>
<dbReference type="InterPro" id="IPR041685">
    <property type="entry name" value="AAA_GajA/Old/RecF-like"/>
</dbReference>
<protein>
    <submittedName>
        <fullName evidence="3">ATPase</fullName>
    </submittedName>
</protein>
<gene>
    <name evidence="3" type="ORF">IW254_001901</name>
</gene>
<dbReference type="RefSeq" id="WP_196825240.1">
    <property type="nucleotide sequence ID" value="NZ_CP046980.1"/>
</dbReference>
<dbReference type="Proteomes" id="UP000658613">
    <property type="component" value="Unassembled WGS sequence"/>
</dbReference>
<dbReference type="CDD" id="cd00267">
    <property type="entry name" value="ABC_ATPase"/>
    <property type="match status" value="1"/>
</dbReference>
<evidence type="ECO:0000313" key="4">
    <source>
        <dbReference type="Proteomes" id="UP000658613"/>
    </source>
</evidence>
<dbReference type="GO" id="GO:0005524">
    <property type="term" value="F:ATP binding"/>
    <property type="evidence" value="ECO:0007669"/>
    <property type="project" value="InterPro"/>
</dbReference>
<feature type="domain" description="Endonuclease GajA/Old nuclease/RecF-like AAA" evidence="1">
    <location>
        <begin position="23"/>
        <end position="68"/>
    </location>
</feature>
<dbReference type="PANTHER" id="PTHR43581:SF2">
    <property type="entry name" value="EXCINUCLEASE ATPASE SUBUNIT"/>
    <property type="match status" value="1"/>
</dbReference>
<name>A0A931E2V9_9CORY</name>
<evidence type="ECO:0000259" key="2">
    <source>
        <dbReference type="Pfam" id="PF13304"/>
    </source>
</evidence>
<dbReference type="Gene3D" id="3.40.50.300">
    <property type="entry name" value="P-loop containing nucleotide triphosphate hydrolases"/>
    <property type="match status" value="2"/>
</dbReference>
<dbReference type="InterPro" id="IPR003959">
    <property type="entry name" value="ATPase_AAA_core"/>
</dbReference>
<keyword evidence="4" id="KW-1185">Reference proteome</keyword>
<dbReference type="EMBL" id="JADOUE010000001">
    <property type="protein sequence ID" value="MBG6122932.1"/>
    <property type="molecule type" value="Genomic_DNA"/>
</dbReference>
<sequence>MSVPSVKTGGISAYSACMPRFPIKSVDVANFGPFAHVQTDFSKDVNIIVGENGTGKTQFLKLLYACTSVIDSHDAELTKTVLSRAIADRLKGTFKPDALGRLVSRVQGQQTTSVKVKYAGIGEPLAFGFHTTAKTEVKVASIPNSRLEDTAVFLPSRELLSIYEGLANLFDTVQVPFDETWRDTARLLERKPLLGARSENARQLITPLLEALEGNVVEEKGRFYVKRAAGDSTTSKLEAHLVSEGHRKLAMIVRLVQSGVLLDGGYLFWDEPEANLNPKTQRAVAQAICTLAMHGTQVFVATHSVFMLRELRMLLENNEGVTSQYIGLVRSAGSAGVVAESGAEQSDLSIITALEEEGNQALRYLGV</sequence>
<evidence type="ECO:0000259" key="1">
    <source>
        <dbReference type="Pfam" id="PF13175"/>
    </source>
</evidence>
<reference evidence="3" key="1">
    <citation type="submission" date="2020-11" db="EMBL/GenBank/DDBJ databases">
        <title>Sequencing the genomes of 1000 actinobacteria strains.</title>
        <authorList>
            <person name="Klenk H.-P."/>
        </authorList>
    </citation>
    <scope>NUCLEOTIDE SEQUENCE</scope>
    <source>
        <strain evidence="3">DSM 45632</strain>
    </source>
</reference>
<dbReference type="SUPFAM" id="SSF52540">
    <property type="entry name" value="P-loop containing nucleoside triphosphate hydrolases"/>
    <property type="match status" value="1"/>
</dbReference>